<keyword evidence="1" id="KW-0812">Transmembrane</keyword>
<keyword evidence="2" id="KW-1185">Reference proteome</keyword>
<evidence type="ECO:0000313" key="3">
    <source>
        <dbReference type="WBParaSite" id="Smp_328580.1"/>
    </source>
</evidence>
<protein>
    <submittedName>
        <fullName evidence="3">Ovule protein</fullName>
    </submittedName>
</protein>
<accession>A0A5K4F6L6</accession>
<dbReference type="Proteomes" id="UP000008854">
    <property type="component" value="Unassembled WGS sequence"/>
</dbReference>
<proteinExistence type="predicted"/>
<dbReference type="InParanoid" id="A0A5K4F6L6"/>
<organism evidence="2 3">
    <name type="scientific">Schistosoma mansoni</name>
    <name type="common">Blood fluke</name>
    <dbReference type="NCBI Taxonomy" id="6183"/>
    <lineage>
        <taxon>Eukaryota</taxon>
        <taxon>Metazoa</taxon>
        <taxon>Spiralia</taxon>
        <taxon>Lophotrochozoa</taxon>
        <taxon>Platyhelminthes</taxon>
        <taxon>Trematoda</taxon>
        <taxon>Digenea</taxon>
        <taxon>Strigeidida</taxon>
        <taxon>Schistosomatoidea</taxon>
        <taxon>Schistosomatidae</taxon>
        <taxon>Schistosoma</taxon>
    </lineage>
</organism>
<reference evidence="3" key="2">
    <citation type="submission" date="2019-11" db="UniProtKB">
        <authorList>
            <consortium name="WormBaseParasite"/>
        </authorList>
    </citation>
    <scope>IDENTIFICATION</scope>
    <source>
        <strain evidence="3">Puerto Rican</strain>
    </source>
</reference>
<keyword evidence="1" id="KW-1133">Transmembrane helix</keyword>
<evidence type="ECO:0000256" key="1">
    <source>
        <dbReference type="SAM" id="Phobius"/>
    </source>
</evidence>
<keyword evidence="1" id="KW-0472">Membrane</keyword>
<reference evidence="2" key="1">
    <citation type="journal article" date="2012" name="PLoS Negl. Trop. Dis.">
        <title>A systematically improved high quality genome and transcriptome of the human blood fluke Schistosoma mansoni.</title>
        <authorList>
            <person name="Protasio A.V."/>
            <person name="Tsai I.J."/>
            <person name="Babbage A."/>
            <person name="Nichol S."/>
            <person name="Hunt M."/>
            <person name="Aslett M.A."/>
            <person name="De Silva N."/>
            <person name="Velarde G.S."/>
            <person name="Anderson T.J."/>
            <person name="Clark R.C."/>
            <person name="Davidson C."/>
            <person name="Dillon G.P."/>
            <person name="Holroyd N.E."/>
            <person name="LoVerde P.T."/>
            <person name="Lloyd C."/>
            <person name="McQuillan J."/>
            <person name="Oliveira G."/>
            <person name="Otto T.D."/>
            <person name="Parker-Manuel S.J."/>
            <person name="Quail M.A."/>
            <person name="Wilson R.A."/>
            <person name="Zerlotini A."/>
            <person name="Dunne D.W."/>
            <person name="Berriman M."/>
        </authorList>
    </citation>
    <scope>NUCLEOTIDE SEQUENCE [LARGE SCALE GENOMIC DNA]</scope>
    <source>
        <strain evidence="2">Puerto Rican</strain>
    </source>
</reference>
<name>A0A5K4F6L6_SCHMA</name>
<sequence length="66" mass="7439">MEVESALRSMEKHFIIEAFSVSRSTPLVFLFTVIFVFIVSLSSFCSIDITTYSSSILCLIHSDLDN</sequence>
<dbReference type="WBParaSite" id="Smp_328580.1">
    <property type="protein sequence ID" value="Smp_328580.1"/>
    <property type="gene ID" value="Smp_328580"/>
</dbReference>
<feature type="transmembrane region" description="Helical" evidence="1">
    <location>
        <begin position="27"/>
        <end position="47"/>
    </location>
</feature>
<evidence type="ECO:0000313" key="2">
    <source>
        <dbReference type="Proteomes" id="UP000008854"/>
    </source>
</evidence>
<dbReference type="AlphaFoldDB" id="A0A5K4F6L6"/>